<comment type="caution">
    <text evidence="2">Lacks conserved residue(s) required for the propagation of feature annotation.</text>
</comment>
<evidence type="ECO:0000256" key="2">
    <source>
        <dbReference type="HAMAP-Rule" id="MF_00984"/>
    </source>
</evidence>
<dbReference type="HAMAP" id="MF_00984">
    <property type="entry name" value="SSB"/>
    <property type="match status" value="1"/>
</dbReference>
<dbReference type="PANTHER" id="PTHR10302">
    <property type="entry name" value="SINGLE-STRANDED DNA-BINDING PROTEIN"/>
    <property type="match status" value="1"/>
</dbReference>
<gene>
    <name evidence="5" type="ORF">MIM_c10520</name>
</gene>
<reference evidence="5 6" key="1">
    <citation type="journal article" date="2014" name="Microbiology">
        <title>Unravelling the complete genome sequence of Advenella mimigardefordensis strain DPN7T and novel insights in the catabolism of the xenobiotic polythioester precursor 3,3'-dithiodipropionate.</title>
        <authorList>
            <person name="Wubbeler J.H."/>
            <person name="Hiessl S."/>
            <person name="Schuldes J."/>
            <person name="Thurmer A."/>
            <person name="Daniel R."/>
            <person name="Steinbuchel A."/>
        </authorList>
    </citation>
    <scope>NUCLEOTIDE SEQUENCE [LARGE SCALE GENOMIC DNA]</scope>
    <source>
        <strain evidence="6">DSM 17166 / LMG 22922 / DPN7</strain>
    </source>
</reference>
<dbReference type="Proteomes" id="UP000019095">
    <property type="component" value="Chromosome"/>
</dbReference>
<dbReference type="RefSeq" id="WP_052342280.1">
    <property type="nucleotide sequence ID" value="NZ_CP003915.1"/>
</dbReference>
<dbReference type="EMBL" id="CP003915">
    <property type="protein sequence ID" value="AHG63150.1"/>
    <property type="molecule type" value="Genomic_DNA"/>
</dbReference>
<dbReference type="PIRSF" id="PIRSF002070">
    <property type="entry name" value="SSB"/>
    <property type="match status" value="1"/>
</dbReference>
<dbReference type="InterPro" id="IPR011344">
    <property type="entry name" value="ssDNA-bd"/>
</dbReference>
<dbReference type="PROSITE" id="PS50935">
    <property type="entry name" value="SSB"/>
    <property type="match status" value="1"/>
</dbReference>
<name>W0PCJ2_ADVMD</name>
<dbReference type="Gene3D" id="2.40.50.140">
    <property type="entry name" value="Nucleic acid-binding proteins"/>
    <property type="match status" value="1"/>
</dbReference>
<dbReference type="PANTHER" id="PTHR10302:SF0">
    <property type="entry name" value="SINGLE-STRANDED DNA-BINDING PROTEIN, MITOCHONDRIAL"/>
    <property type="match status" value="1"/>
</dbReference>
<proteinExistence type="inferred from homology"/>
<dbReference type="SUPFAM" id="SSF50249">
    <property type="entry name" value="Nucleic acid-binding proteins"/>
    <property type="match status" value="1"/>
</dbReference>
<keyword evidence="1 2" id="KW-0238">DNA-binding</keyword>
<dbReference type="GO" id="GO:0009295">
    <property type="term" value="C:nucleoid"/>
    <property type="evidence" value="ECO:0007669"/>
    <property type="project" value="TreeGrafter"/>
</dbReference>
<dbReference type="GO" id="GO:0003697">
    <property type="term" value="F:single-stranded DNA binding"/>
    <property type="evidence" value="ECO:0007669"/>
    <property type="project" value="UniProtKB-UniRule"/>
</dbReference>
<dbReference type="NCBIfam" id="TIGR00621">
    <property type="entry name" value="ssb"/>
    <property type="match status" value="1"/>
</dbReference>
<dbReference type="InterPro" id="IPR012340">
    <property type="entry name" value="NA-bd_OB-fold"/>
</dbReference>
<dbReference type="STRING" id="1247726.MIM_c10520"/>
<keyword evidence="6" id="KW-1185">Reference proteome</keyword>
<dbReference type="KEGG" id="amim:MIM_c10520"/>
<dbReference type="eggNOG" id="COG0629">
    <property type="taxonomic scope" value="Bacteria"/>
</dbReference>
<evidence type="ECO:0000256" key="3">
    <source>
        <dbReference type="PIRNR" id="PIRNR002070"/>
    </source>
</evidence>
<feature type="region of interest" description="Disordered" evidence="4">
    <location>
        <begin position="99"/>
        <end position="134"/>
    </location>
</feature>
<evidence type="ECO:0000256" key="1">
    <source>
        <dbReference type="ARBA" id="ARBA00023125"/>
    </source>
</evidence>
<comment type="subunit">
    <text evidence="2">Homotetramer.</text>
</comment>
<evidence type="ECO:0000313" key="5">
    <source>
        <dbReference type="EMBL" id="AHG63150.1"/>
    </source>
</evidence>
<feature type="compositionally biased region" description="Low complexity" evidence="4">
    <location>
        <begin position="108"/>
        <end position="122"/>
    </location>
</feature>
<dbReference type="AlphaFoldDB" id="W0PCJ2"/>
<sequence>MAINVWTFTGNIGRDAEQRFTPAGDSIVSFPVATQAGFGEKAITTWARCSIFGKRGDSVLPYLNKGQQVAVSGELAAREWENKDGIKQTSIEVRVNDLQLIGKRDDGQQQAPQQRQQAPAKPSGGADEMSDIPF</sequence>
<protein>
    <recommendedName>
        <fullName evidence="2 3">Single-stranded DNA-binding protein</fullName>
        <shortName evidence="2">SSB</shortName>
    </recommendedName>
</protein>
<dbReference type="CDD" id="cd04496">
    <property type="entry name" value="SSB_OBF"/>
    <property type="match status" value="1"/>
</dbReference>
<evidence type="ECO:0000313" key="6">
    <source>
        <dbReference type="Proteomes" id="UP000019095"/>
    </source>
</evidence>
<dbReference type="InterPro" id="IPR000424">
    <property type="entry name" value="Primosome_PriB/ssb"/>
</dbReference>
<dbReference type="PATRIC" id="fig|1247726.3.peg.1157"/>
<organism evidence="5 6">
    <name type="scientific">Advenella mimigardefordensis (strain DSM 17166 / LMG 22922 / DPN7)</name>
    <dbReference type="NCBI Taxonomy" id="1247726"/>
    <lineage>
        <taxon>Bacteria</taxon>
        <taxon>Pseudomonadati</taxon>
        <taxon>Pseudomonadota</taxon>
        <taxon>Betaproteobacteria</taxon>
        <taxon>Burkholderiales</taxon>
        <taxon>Alcaligenaceae</taxon>
    </lineage>
</organism>
<dbReference type="HOGENOM" id="CLU_078758_0_1_4"/>
<accession>W0PCJ2</accession>
<dbReference type="Pfam" id="PF00436">
    <property type="entry name" value="SSB"/>
    <property type="match status" value="1"/>
</dbReference>
<dbReference type="GO" id="GO:0006260">
    <property type="term" value="P:DNA replication"/>
    <property type="evidence" value="ECO:0007669"/>
    <property type="project" value="InterPro"/>
</dbReference>
<evidence type="ECO:0000256" key="4">
    <source>
        <dbReference type="SAM" id="MobiDB-lite"/>
    </source>
</evidence>